<evidence type="ECO:0000313" key="3">
    <source>
        <dbReference type="Proteomes" id="UP000070433"/>
    </source>
</evidence>
<protein>
    <submittedName>
        <fullName evidence="2">Uncharacterized protein</fullName>
    </submittedName>
</protein>
<dbReference type="EMBL" id="CP010951">
    <property type="protein sequence ID" value="AMO24166.1"/>
    <property type="molecule type" value="Genomic_DNA"/>
</dbReference>
<name>A0A127JVX6_9BURK</name>
<gene>
    <name evidence="2" type="ORF">UC35_16640</name>
</gene>
<evidence type="ECO:0000313" key="2">
    <source>
        <dbReference type="EMBL" id="AMO24166.1"/>
    </source>
</evidence>
<feature type="signal peptide" evidence="1">
    <location>
        <begin position="1"/>
        <end position="34"/>
    </location>
</feature>
<reference evidence="2 3" key="1">
    <citation type="journal article" date="2014" name="Int. J. Syst. Evol. Microbiol.">
        <title>Ramlibacter solisilvae sp. nov., isolated from forest soil, and emended description of the genus Ramlibacter.</title>
        <authorList>
            <person name="Lee H.J."/>
            <person name="Lee S.H."/>
            <person name="Lee S.S."/>
            <person name="Lee J.S."/>
            <person name="Kim Y."/>
            <person name="Kim S.C."/>
            <person name="Jeon C.O."/>
        </authorList>
    </citation>
    <scope>NUCLEOTIDE SEQUENCE [LARGE SCALE GENOMIC DNA]</scope>
    <source>
        <strain evidence="2 3">5-10</strain>
    </source>
</reference>
<dbReference type="Proteomes" id="UP000070433">
    <property type="component" value="Chromosome"/>
</dbReference>
<sequence>MRVTQEKIGERRMHRSVTAIVVCLLAQAAFFAQSAHSQCVDAAAPFRPGLTQWRSPADLPSPAQVGPQPARGFIASAAAGTRDEVAGARQAAAHEGTDHPRRGGTTMLLAALALMSGIALRRYGAPGP</sequence>
<keyword evidence="3" id="KW-1185">Reference proteome</keyword>
<accession>A0A127JVX6</accession>
<evidence type="ECO:0000256" key="1">
    <source>
        <dbReference type="SAM" id="SignalP"/>
    </source>
</evidence>
<feature type="chain" id="PRO_5007449770" evidence="1">
    <location>
        <begin position="35"/>
        <end position="128"/>
    </location>
</feature>
<keyword evidence="1" id="KW-0732">Signal</keyword>
<dbReference type="AlphaFoldDB" id="A0A127JVX6"/>
<organism evidence="2 3">
    <name type="scientific">Ramlibacter tataouinensis</name>
    <dbReference type="NCBI Taxonomy" id="94132"/>
    <lineage>
        <taxon>Bacteria</taxon>
        <taxon>Pseudomonadati</taxon>
        <taxon>Pseudomonadota</taxon>
        <taxon>Betaproteobacteria</taxon>
        <taxon>Burkholderiales</taxon>
        <taxon>Comamonadaceae</taxon>
        <taxon>Ramlibacter</taxon>
    </lineage>
</organism>
<proteinExistence type="predicted"/>